<gene>
    <name evidence="2" type="ORF">K490DRAFT_53124</name>
</gene>
<dbReference type="OrthoDB" id="3946340at2759"/>
<reference evidence="2" key="1">
    <citation type="journal article" date="2020" name="Stud. Mycol.">
        <title>101 Dothideomycetes genomes: a test case for predicting lifestyles and emergence of pathogens.</title>
        <authorList>
            <person name="Haridas S."/>
            <person name="Albert R."/>
            <person name="Binder M."/>
            <person name="Bloem J."/>
            <person name="Labutti K."/>
            <person name="Salamov A."/>
            <person name="Andreopoulos B."/>
            <person name="Baker S."/>
            <person name="Barry K."/>
            <person name="Bills G."/>
            <person name="Bluhm B."/>
            <person name="Cannon C."/>
            <person name="Castanera R."/>
            <person name="Culley D."/>
            <person name="Daum C."/>
            <person name="Ezra D."/>
            <person name="Gonzalez J."/>
            <person name="Henrissat B."/>
            <person name="Kuo A."/>
            <person name="Liang C."/>
            <person name="Lipzen A."/>
            <person name="Lutzoni F."/>
            <person name="Magnuson J."/>
            <person name="Mondo S."/>
            <person name="Nolan M."/>
            <person name="Ohm R."/>
            <person name="Pangilinan J."/>
            <person name="Park H.-J."/>
            <person name="Ramirez L."/>
            <person name="Alfaro M."/>
            <person name="Sun H."/>
            <person name="Tritt A."/>
            <person name="Yoshinaga Y."/>
            <person name="Zwiers L.-H."/>
            <person name="Turgeon B."/>
            <person name="Goodwin S."/>
            <person name="Spatafora J."/>
            <person name="Crous P."/>
            <person name="Grigoriev I."/>
        </authorList>
    </citation>
    <scope>NUCLEOTIDE SEQUENCE</scope>
    <source>
        <strain evidence="2">CBS 121410</strain>
    </source>
</reference>
<accession>A0A9P4I2S3</accession>
<feature type="region of interest" description="Disordered" evidence="1">
    <location>
        <begin position="1"/>
        <end position="37"/>
    </location>
</feature>
<dbReference type="Proteomes" id="UP000799776">
    <property type="component" value="Unassembled WGS sequence"/>
</dbReference>
<sequence length="303" mass="33562">MGPPPPPPPPPPGMNQDCWGNVPPPPPPPGKRGKKMARDEIESVQGLMPPRGTTERVVRLSAVNTNRRAMLLHYAAAPFDLHENLWILKYGEANKWYTRPATSELERLRKFEDAGLGPDVRNWACHEPDCLHPAPSNMVKLQFGEVMGVADPDERQCWCGEFVEEEDTVCRFGKSCSKKRNVRDAISNELLVYLSVVEADKRDTDDDQDAADDMSFVGSTAKDDQCCDGSKIYKLEKTGSKNACAARAYQNAALRGWSTIFSCVIKGEVDLAKMSGGIKCFERVRNLGDLLGDAEGGKIKIFY</sequence>
<organism evidence="2 3">
    <name type="scientific">Saccharata proteae CBS 121410</name>
    <dbReference type="NCBI Taxonomy" id="1314787"/>
    <lineage>
        <taxon>Eukaryota</taxon>
        <taxon>Fungi</taxon>
        <taxon>Dikarya</taxon>
        <taxon>Ascomycota</taxon>
        <taxon>Pezizomycotina</taxon>
        <taxon>Dothideomycetes</taxon>
        <taxon>Dothideomycetes incertae sedis</taxon>
        <taxon>Botryosphaeriales</taxon>
        <taxon>Saccharataceae</taxon>
        <taxon>Saccharata</taxon>
    </lineage>
</organism>
<dbReference type="EMBL" id="ML978711">
    <property type="protein sequence ID" value="KAF2091958.1"/>
    <property type="molecule type" value="Genomic_DNA"/>
</dbReference>
<name>A0A9P4I2S3_9PEZI</name>
<feature type="compositionally biased region" description="Pro residues" evidence="1">
    <location>
        <begin position="1"/>
        <end position="13"/>
    </location>
</feature>
<evidence type="ECO:0000256" key="1">
    <source>
        <dbReference type="SAM" id="MobiDB-lite"/>
    </source>
</evidence>
<dbReference type="AlphaFoldDB" id="A0A9P4I2S3"/>
<dbReference type="SUPFAM" id="SSF101447">
    <property type="entry name" value="Formin homology 2 domain (FH2 domain)"/>
    <property type="match status" value="1"/>
</dbReference>
<evidence type="ECO:0000313" key="2">
    <source>
        <dbReference type="EMBL" id="KAF2091958.1"/>
    </source>
</evidence>
<keyword evidence="3" id="KW-1185">Reference proteome</keyword>
<protein>
    <submittedName>
        <fullName evidence="2">Uncharacterized protein</fullName>
    </submittedName>
</protein>
<proteinExistence type="predicted"/>
<evidence type="ECO:0000313" key="3">
    <source>
        <dbReference type="Proteomes" id="UP000799776"/>
    </source>
</evidence>
<comment type="caution">
    <text evidence="2">The sequence shown here is derived from an EMBL/GenBank/DDBJ whole genome shotgun (WGS) entry which is preliminary data.</text>
</comment>